<keyword evidence="1" id="KW-0472">Membrane</keyword>
<proteinExistence type="predicted"/>
<organism evidence="2 3">
    <name type="scientific">Lentilactobacillus diolivorans</name>
    <dbReference type="NCBI Taxonomy" id="179838"/>
    <lineage>
        <taxon>Bacteria</taxon>
        <taxon>Bacillati</taxon>
        <taxon>Bacillota</taxon>
        <taxon>Bacilli</taxon>
        <taxon>Lactobacillales</taxon>
        <taxon>Lactobacillaceae</taxon>
        <taxon>Lentilactobacillus</taxon>
    </lineage>
</organism>
<sequence length="68" mass="7983">MDNKKLAKLISNLSWCSVILVIILAWFTVRRNQILFWGIISFALFISIFFSPGYSLNKLVINRVKHRK</sequence>
<accession>A0ABQ0XE09</accession>
<comment type="caution">
    <text evidence="2">The sequence shown here is derived from an EMBL/GenBank/DDBJ whole genome shotgun (WGS) entry which is preliminary data.</text>
</comment>
<name>A0ABQ0XE09_9LACO</name>
<evidence type="ECO:0000313" key="3">
    <source>
        <dbReference type="Proteomes" id="UP000321409"/>
    </source>
</evidence>
<keyword evidence="3" id="KW-1185">Reference proteome</keyword>
<protein>
    <submittedName>
        <fullName evidence="2">Uncharacterized protein</fullName>
    </submittedName>
</protein>
<feature type="transmembrane region" description="Helical" evidence="1">
    <location>
        <begin position="35"/>
        <end position="57"/>
    </location>
</feature>
<dbReference type="EMBL" id="BKAB01000014">
    <property type="protein sequence ID" value="GEP23598.1"/>
    <property type="molecule type" value="Genomic_DNA"/>
</dbReference>
<evidence type="ECO:0000313" key="2">
    <source>
        <dbReference type="EMBL" id="GEP23598.1"/>
    </source>
</evidence>
<gene>
    <name evidence="2" type="ORF">LDI01_11910</name>
</gene>
<dbReference type="Proteomes" id="UP000321409">
    <property type="component" value="Unassembled WGS sequence"/>
</dbReference>
<feature type="transmembrane region" description="Helical" evidence="1">
    <location>
        <begin position="12"/>
        <end position="29"/>
    </location>
</feature>
<evidence type="ECO:0000256" key="1">
    <source>
        <dbReference type="SAM" id="Phobius"/>
    </source>
</evidence>
<keyword evidence="1" id="KW-1133">Transmembrane helix</keyword>
<keyword evidence="1" id="KW-0812">Transmembrane</keyword>
<reference evidence="2 3" key="1">
    <citation type="submission" date="2019-07" db="EMBL/GenBank/DDBJ databases">
        <title>Whole genome shotgun sequence of Lactobacillus diolivorans NBRC 107869.</title>
        <authorList>
            <person name="Hosoyama A."/>
            <person name="Uohara A."/>
            <person name="Ohji S."/>
            <person name="Ichikawa N."/>
        </authorList>
    </citation>
    <scope>NUCLEOTIDE SEQUENCE [LARGE SCALE GENOMIC DNA]</scope>
    <source>
        <strain evidence="2 3">NBRC 107869</strain>
    </source>
</reference>